<proteinExistence type="predicted"/>
<reference evidence="1 2" key="1">
    <citation type="submission" date="2015-08" db="EMBL/GenBank/DDBJ databases">
        <title>Genome sequencing of Penicillium nordicum.</title>
        <authorList>
            <person name="Nguyen H.D."/>
            <person name="Seifert K.A."/>
        </authorList>
    </citation>
    <scope>NUCLEOTIDE SEQUENCE [LARGE SCALE GENOMIC DNA]</scope>
    <source>
        <strain evidence="1 2">DAOMC 185683</strain>
    </source>
</reference>
<dbReference type="Proteomes" id="UP000037696">
    <property type="component" value="Unassembled WGS sequence"/>
</dbReference>
<dbReference type="AlphaFoldDB" id="A0A0M9WBI1"/>
<protein>
    <submittedName>
        <fullName evidence="1">Uncharacterized protein</fullName>
    </submittedName>
</protein>
<evidence type="ECO:0000313" key="2">
    <source>
        <dbReference type="Proteomes" id="UP000037696"/>
    </source>
</evidence>
<dbReference type="OrthoDB" id="4273456at2759"/>
<name>A0A0M9WBI1_9EURO</name>
<accession>A0A0M9WBI1</accession>
<comment type="caution">
    <text evidence="1">The sequence shown here is derived from an EMBL/GenBank/DDBJ whole genome shotgun (WGS) entry which is preliminary data.</text>
</comment>
<gene>
    <name evidence="1" type="ORF">ACN38_g10619</name>
</gene>
<evidence type="ECO:0000313" key="1">
    <source>
        <dbReference type="EMBL" id="KOS38559.1"/>
    </source>
</evidence>
<dbReference type="EMBL" id="LHQQ01000246">
    <property type="protein sequence ID" value="KOS38559.1"/>
    <property type="molecule type" value="Genomic_DNA"/>
</dbReference>
<keyword evidence="2" id="KW-1185">Reference proteome</keyword>
<organism evidence="1 2">
    <name type="scientific">Penicillium nordicum</name>
    <dbReference type="NCBI Taxonomy" id="229535"/>
    <lineage>
        <taxon>Eukaryota</taxon>
        <taxon>Fungi</taxon>
        <taxon>Dikarya</taxon>
        <taxon>Ascomycota</taxon>
        <taxon>Pezizomycotina</taxon>
        <taxon>Eurotiomycetes</taxon>
        <taxon>Eurotiomycetidae</taxon>
        <taxon>Eurotiales</taxon>
        <taxon>Aspergillaceae</taxon>
        <taxon>Penicillium</taxon>
    </lineage>
</organism>
<sequence length="181" mass="20553">MRVQASPFVTRKHHIPDPCDDGEGYCWVSVILPPEARNGTHSDEAIMLFVARKCKDGQTALTHQPLHGLGDHCISLPVKWNTPRQNLRTVRDQAAALGSWWLVQIRENRVTIDQEILFDDRTMGGFKNMLDVIPPDRFECVVLNNILCLQACLLQTEPSFVCYLLSATIEQCLDSFSRVYI</sequence>